<evidence type="ECO:0000313" key="1">
    <source>
        <dbReference type="EMBL" id="XCB34447.1"/>
    </source>
</evidence>
<sequence>MTVSKVNVRELIGWDLDDYPYRDEAAGVDSVKLAERAKQARAKLAERDQYSETTALLERETKDIQDLLKVAAQREDLQGEYENLDWTLAVIDIRRLLAFQRRLVFGCASQAPILPERHDWPQLISLAIGSQRSTEHVMIHERTEEDQLNIRLHSSNPDLRLRLHPKTKAGELLPLSLYGGSPFFEVAEFRGRWFLRDGYHRAYHLLKAGVDRMPVVVIYARSIEELGATAPWFFNEEQLFSARPPQVTDFLDDNMTLRYERTALRKVIRIHIEESLEPFDATEGR</sequence>
<protein>
    <submittedName>
        <fullName evidence="1">Uncharacterized protein</fullName>
    </submittedName>
</protein>
<organism evidence="1">
    <name type="scientific">Tunturiibacter psychrotolerans</name>
    <dbReference type="NCBI Taxonomy" id="3069686"/>
    <lineage>
        <taxon>Bacteria</taxon>
        <taxon>Pseudomonadati</taxon>
        <taxon>Acidobacteriota</taxon>
        <taxon>Terriglobia</taxon>
        <taxon>Terriglobales</taxon>
        <taxon>Acidobacteriaceae</taxon>
        <taxon>Tunturiibacter</taxon>
    </lineage>
</organism>
<dbReference type="AlphaFoldDB" id="A0AAU7ZU43"/>
<dbReference type="KEGG" id="tpsc:RBB77_06045"/>
<gene>
    <name evidence="1" type="ORF">RBB77_06045</name>
</gene>
<reference evidence="1" key="1">
    <citation type="submission" date="2023-08" db="EMBL/GenBank/DDBJ databases">
        <authorList>
            <person name="Messyasz A."/>
            <person name="Mannisto M.K."/>
            <person name="Kerkhof L.J."/>
            <person name="Haggblom M."/>
        </authorList>
    </citation>
    <scope>NUCLEOTIDE SEQUENCE</scope>
    <source>
        <strain evidence="1">X5P6</strain>
    </source>
</reference>
<dbReference type="EMBL" id="CP132942">
    <property type="protein sequence ID" value="XCB34447.1"/>
    <property type="molecule type" value="Genomic_DNA"/>
</dbReference>
<dbReference type="RefSeq" id="WP_353065601.1">
    <property type="nucleotide sequence ID" value="NZ_CP132942.1"/>
</dbReference>
<accession>A0AAU7ZU43</accession>
<proteinExistence type="predicted"/>
<name>A0AAU7ZU43_9BACT</name>
<reference evidence="1" key="2">
    <citation type="journal article" date="2024" name="Environ. Microbiol.">
        <title>Genome analysis and description of Tunturibacter gen. nov. expands the diversity of Terriglobia in tundra soils.</title>
        <authorList>
            <person name="Messyasz A."/>
            <person name="Mannisto M.K."/>
            <person name="Kerkhof L.J."/>
            <person name="Haggblom M.M."/>
        </authorList>
    </citation>
    <scope>NUCLEOTIDE SEQUENCE</scope>
    <source>
        <strain evidence="1">X5P6</strain>
    </source>
</reference>